<evidence type="ECO:0000313" key="11">
    <source>
        <dbReference type="EMBL" id="RFO95758.1"/>
    </source>
</evidence>
<keyword evidence="8 10" id="KW-0961">Cell wall biogenesis/degradation</keyword>
<dbReference type="PANTHER" id="PTHR43126:SF1">
    <property type="entry name" value="D-ALANYL-D-ALANINE DIPEPTIDASE"/>
    <property type="match status" value="1"/>
</dbReference>
<reference evidence="11 12" key="1">
    <citation type="submission" date="2018-05" db="EMBL/GenBank/DDBJ databases">
        <title>Rhodoferax soyangensis sp.nov., isolated from an oligotrophic freshwater lake.</title>
        <authorList>
            <person name="Park M."/>
        </authorList>
    </citation>
    <scope>NUCLEOTIDE SEQUENCE [LARGE SCALE GENOMIC DNA]</scope>
    <source>
        <strain evidence="11 12">IMCC26218</strain>
    </source>
</reference>
<evidence type="ECO:0000256" key="1">
    <source>
        <dbReference type="ARBA" id="ARBA00001362"/>
    </source>
</evidence>
<dbReference type="EC" id="3.4.13.22" evidence="9 10"/>
<dbReference type="AlphaFoldDB" id="A0A3E1R8R7"/>
<dbReference type="GO" id="GO:0071555">
    <property type="term" value="P:cell wall organization"/>
    <property type="evidence" value="ECO:0007669"/>
    <property type="project" value="UniProtKB-KW"/>
</dbReference>
<keyword evidence="2 9" id="KW-0645">Protease</keyword>
<proteinExistence type="inferred from homology"/>
<keyword evidence="4 9" id="KW-0378">Hydrolase</keyword>
<evidence type="ECO:0000256" key="8">
    <source>
        <dbReference type="ARBA" id="ARBA00023316"/>
    </source>
</evidence>
<comment type="catalytic activity">
    <reaction evidence="1 9 10">
        <text>D-alanyl-D-alanine + H2O = 2 D-alanine</text>
        <dbReference type="Rhea" id="RHEA:20661"/>
        <dbReference type="ChEBI" id="CHEBI:15377"/>
        <dbReference type="ChEBI" id="CHEBI:57416"/>
        <dbReference type="ChEBI" id="CHEBI:57822"/>
        <dbReference type="EC" id="3.4.13.22"/>
    </reaction>
</comment>
<evidence type="ECO:0000256" key="5">
    <source>
        <dbReference type="ARBA" id="ARBA00022833"/>
    </source>
</evidence>
<dbReference type="SUPFAM" id="SSF55166">
    <property type="entry name" value="Hedgehog/DD-peptidase"/>
    <property type="match status" value="1"/>
</dbReference>
<accession>A0A3E1R8R7</accession>
<dbReference type="OrthoDB" id="9801430at2"/>
<dbReference type="PANTHER" id="PTHR43126">
    <property type="entry name" value="D-ALANYL-D-ALANINE DIPEPTIDASE"/>
    <property type="match status" value="1"/>
</dbReference>
<keyword evidence="6 9" id="KW-0224">Dipeptidase</keyword>
<dbReference type="Pfam" id="PF01427">
    <property type="entry name" value="Peptidase_M15"/>
    <property type="match status" value="1"/>
</dbReference>
<name>A0A3E1R8R7_9BURK</name>
<gene>
    <name evidence="9" type="primary">ddpX</name>
    <name evidence="11" type="ORF">DIC66_16340</name>
</gene>
<feature type="site" description="Transition state stabilizer" evidence="9">
    <location>
        <position position="68"/>
    </location>
</feature>
<comment type="cofactor">
    <cofactor evidence="9">
        <name>Zn(2+)</name>
        <dbReference type="ChEBI" id="CHEBI:29105"/>
    </cofactor>
    <text evidence="9">Binds 1 zinc ion per subunit.</text>
</comment>
<feature type="binding site" evidence="9">
    <location>
        <position position="95"/>
    </location>
    <ligand>
        <name>Zn(2+)</name>
        <dbReference type="ChEBI" id="CHEBI:29105"/>
        <note>catalytic</note>
    </ligand>
</feature>
<dbReference type="EMBL" id="QFZK01000012">
    <property type="protein sequence ID" value="RFO95758.1"/>
    <property type="molecule type" value="Genomic_DNA"/>
</dbReference>
<keyword evidence="7 9" id="KW-0482">Metalloprotease</keyword>
<evidence type="ECO:0000256" key="7">
    <source>
        <dbReference type="ARBA" id="ARBA00023049"/>
    </source>
</evidence>
<feature type="binding site" evidence="9">
    <location>
        <position position="102"/>
    </location>
    <ligand>
        <name>Zn(2+)</name>
        <dbReference type="ChEBI" id="CHEBI:29105"/>
        <note>catalytic</note>
    </ligand>
</feature>
<protein>
    <recommendedName>
        <fullName evidence="9 10">D-alanyl-D-alanine dipeptidase</fullName>
        <shortName evidence="9 10">D-Ala-D-Ala dipeptidase</shortName>
        <ecNumber evidence="9 10">3.4.13.22</ecNumber>
    </recommendedName>
</protein>
<organism evidence="11 12">
    <name type="scientific">Rhodoferax lacus</name>
    <dbReference type="NCBI Taxonomy" id="2184758"/>
    <lineage>
        <taxon>Bacteria</taxon>
        <taxon>Pseudomonadati</taxon>
        <taxon>Pseudomonadota</taxon>
        <taxon>Betaproteobacteria</taxon>
        <taxon>Burkholderiales</taxon>
        <taxon>Comamonadaceae</taxon>
        <taxon>Rhodoferax</taxon>
    </lineage>
</organism>
<keyword evidence="12" id="KW-1185">Reference proteome</keyword>
<dbReference type="NCBIfam" id="NF007557">
    <property type="entry name" value="PRK10178.1"/>
    <property type="match status" value="1"/>
</dbReference>
<dbReference type="Gene3D" id="3.30.1380.10">
    <property type="match status" value="1"/>
</dbReference>
<dbReference type="PIRSF" id="PIRSF026671">
    <property type="entry name" value="AA_dipeptidase"/>
    <property type="match status" value="1"/>
</dbReference>
<dbReference type="RefSeq" id="WP_117179146.1">
    <property type="nucleotide sequence ID" value="NZ_QFZK01000012.1"/>
</dbReference>
<dbReference type="GO" id="GO:0008270">
    <property type="term" value="F:zinc ion binding"/>
    <property type="evidence" value="ECO:0007669"/>
    <property type="project" value="UniProtKB-UniRule"/>
</dbReference>
<keyword evidence="5 9" id="KW-0862">Zinc</keyword>
<dbReference type="InterPro" id="IPR009045">
    <property type="entry name" value="Zn_M74/Hedgehog-like"/>
</dbReference>
<evidence type="ECO:0000256" key="2">
    <source>
        <dbReference type="ARBA" id="ARBA00022670"/>
    </source>
</evidence>
<dbReference type="HAMAP" id="MF_01924">
    <property type="entry name" value="A_A_dipeptidase"/>
    <property type="match status" value="1"/>
</dbReference>
<evidence type="ECO:0000256" key="10">
    <source>
        <dbReference type="PIRNR" id="PIRNR026671"/>
    </source>
</evidence>
<feature type="active site" description="Proton donor/acceptor" evidence="9">
    <location>
        <position position="159"/>
    </location>
</feature>
<evidence type="ECO:0000256" key="6">
    <source>
        <dbReference type="ARBA" id="ARBA00022997"/>
    </source>
</evidence>
<evidence type="ECO:0000256" key="9">
    <source>
        <dbReference type="HAMAP-Rule" id="MF_01924"/>
    </source>
</evidence>
<feature type="binding site" evidence="9">
    <location>
        <position position="162"/>
    </location>
    <ligand>
        <name>Zn(2+)</name>
        <dbReference type="ChEBI" id="CHEBI:29105"/>
        <note>catalytic</note>
    </ligand>
</feature>
<dbReference type="GO" id="GO:0006508">
    <property type="term" value="P:proteolysis"/>
    <property type="evidence" value="ECO:0007669"/>
    <property type="project" value="UniProtKB-KW"/>
</dbReference>
<dbReference type="Proteomes" id="UP000260665">
    <property type="component" value="Unassembled WGS sequence"/>
</dbReference>
<evidence type="ECO:0000256" key="3">
    <source>
        <dbReference type="ARBA" id="ARBA00022723"/>
    </source>
</evidence>
<sequence>MNPLVPLSAATHDVILDLVYATSNNIAGKPIYGRPLCLLHRDAELCLRKAVQLAAQAGCKLKIFDAFRPHEAQVELWETAVDKLYVADPQLGSNHTRGTAIDLTLVDAQGAELDMGTDFDHMTSLSHHFSDQVSPVAQANRTLLLGIMEQAGFVHLPHEWWHYDLPMQDDHTLIDSARLGSLNPMRSN</sequence>
<comment type="similarity">
    <text evidence="9 10">Belongs to the peptidase M15D family.</text>
</comment>
<dbReference type="CDD" id="cd14840">
    <property type="entry name" value="D-Ala-D-Ala_dipeptidase_Aad"/>
    <property type="match status" value="1"/>
</dbReference>
<evidence type="ECO:0000313" key="12">
    <source>
        <dbReference type="Proteomes" id="UP000260665"/>
    </source>
</evidence>
<comment type="function">
    <text evidence="9 10">Catalyzes hydrolysis of the D-alanyl-D-alanine dipeptide.</text>
</comment>
<dbReference type="GO" id="GO:0160237">
    <property type="term" value="F:D-Ala-D-Ala dipeptidase activity"/>
    <property type="evidence" value="ECO:0007669"/>
    <property type="project" value="UniProtKB-EC"/>
</dbReference>
<keyword evidence="3 9" id="KW-0479">Metal-binding</keyword>
<dbReference type="InterPro" id="IPR000755">
    <property type="entry name" value="A_A_dipeptidase"/>
</dbReference>
<dbReference type="GO" id="GO:0008237">
    <property type="term" value="F:metallopeptidase activity"/>
    <property type="evidence" value="ECO:0007669"/>
    <property type="project" value="UniProtKB-KW"/>
</dbReference>
<comment type="caution">
    <text evidence="11">The sequence shown here is derived from an EMBL/GenBank/DDBJ whole genome shotgun (WGS) entry which is preliminary data.</text>
</comment>
<evidence type="ECO:0000256" key="4">
    <source>
        <dbReference type="ARBA" id="ARBA00022801"/>
    </source>
</evidence>